<dbReference type="EMBL" id="JACDXX010000017">
    <property type="protein sequence ID" value="MCB5411495.1"/>
    <property type="molecule type" value="Genomic_DNA"/>
</dbReference>
<organism evidence="2 3">
    <name type="scientific">Pseudogemmobacter faecipullorum</name>
    <dbReference type="NCBI Taxonomy" id="2755041"/>
    <lineage>
        <taxon>Bacteria</taxon>
        <taxon>Pseudomonadati</taxon>
        <taxon>Pseudomonadota</taxon>
        <taxon>Alphaproteobacteria</taxon>
        <taxon>Rhodobacterales</taxon>
        <taxon>Paracoccaceae</taxon>
        <taxon>Pseudogemmobacter</taxon>
    </lineage>
</organism>
<feature type="domain" description="Chromosomal replication initiator DnaA C-terminal" evidence="1">
    <location>
        <begin position="34"/>
        <end position="101"/>
    </location>
</feature>
<dbReference type="Pfam" id="PF08299">
    <property type="entry name" value="Bac_DnaA_C"/>
    <property type="match status" value="1"/>
</dbReference>
<dbReference type="Gene3D" id="1.10.1750.10">
    <property type="match status" value="1"/>
</dbReference>
<dbReference type="SUPFAM" id="SSF48295">
    <property type="entry name" value="TrpR-like"/>
    <property type="match status" value="1"/>
</dbReference>
<dbReference type="Proteomes" id="UP001198571">
    <property type="component" value="Unassembled WGS sequence"/>
</dbReference>
<dbReference type="SMART" id="SM00760">
    <property type="entry name" value="Bac_DnaA_C"/>
    <property type="match status" value="1"/>
</dbReference>
<comment type="caution">
    <text evidence="2">The sequence shown here is derived from an EMBL/GenBank/DDBJ whole genome shotgun (WGS) entry which is preliminary data.</text>
</comment>
<protein>
    <submittedName>
        <fullName evidence="2">Chromosomal replication initiator DnaA</fullName>
    </submittedName>
</protein>
<dbReference type="InterPro" id="IPR010921">
    <property type="entry name" value="Trp_repressor/repl_initiator"/>
</dbReference>
<evidence type="ECO:0000313" key="2">
    <source>
        <dbReference type="EMBL" id="MCB5411495.1"/>
    </source>
</evidence>
<dbReference type="RefSeq" id="WP_226936967.1">
    <property type="nucleotide sequence ID" value="NZ_JACDXX010000017.1"/>
</dbReference>
<proteinExistence type="predicted"/>
<evidence type="ECO:0000259" key="1">
    <source>
        <dbReference type="SMART" id="SM00760"/>
    </source>
</evidence>
<accession>A0ABS8CQL7</accession>
<name>A0ABS8CQL7_9RHOB</name>
<gene>
    <name evidence="2" type="ORF">H0485_16005</name>
</gene>
<sequence length="108" mass="11851">MSRAPTIPTPPWEMPDVCRARVTEIVVARCSVVRLEDIIDTIALAAGFTAAEMSSADGYRSLNEARQLAMFEAQAAGFSLAQIGKALNRNRSSVRDGVKREQTRRAKQ</sequence>
<reference evidence="2 3" key="1">
    <citation type="submission" date="2020-07" db="EMBL/GenBank/DDBJ databases">
        <title>Pseudogemmobacter sp. nov., isolated from poultry manure in Taiwan.</title>
        <authorList>
            <person name="Lin S.-Y."/>
            <person name="Tang Y.-S."/>
            <person name="Young C.-C."/>
        </authorList>
    </citation>
    <scope>NUCLEOTIDE SEQUENCE [LARGE SCALE GENOMIC DNA]</scope>
    <source>
        <strain evidence="2 3">CC-YST710</strain>
    </source>
</reference>
<keyword evidence="3" id="KW-1185">Reference proteome</keyword>
<dbReference type="InterPro" id="IPR013159">
    <property type="entry name" value="DnaA_C"/>
</dbReference>
<evidence type="ECO:0000313" key="3">
    <source>
        <dbReference type="Proteomes" id="UP001198571"/>
    </source>
</evidence>